<dbReference type="InterPro" id="IPR018750">
    <property type="entry name" value="DUF2306_membrane"/>
</dbReference>
<feature type="transmembrane region" description="Helical" evidence="1">
    <location>
        <begin position="118"/>
        <end position="137"/>
    </location>
</feature>
<dbReference type="EMBL" id="CP099534">
    <property type="protein sequence ID" value="UYK90918.1"/>
    <property type="molecule type" value="Genomic_DNA"/>
</dbReference>
<organism evidence="2 3">
    <name type="scientific">Xanthomonas sacchari</name>
    <dbReference type="NCBI Taxonomy" id="56458"/>
    <lineage>
        <taxon>Bacteria</taxon>
        <taxon>Pseudomonadati</taxon>
        <taxon>Pseudomonadota</taxon>
        <taxon>Gammaproteobacteria</taxon>
        <taxon>Lysobacterales</taxon>
        <taxon>Lysobacteraceae</taxon>
        <taxon>Xanthomonas</taxon>
    </lineage>
</organism>
<dbReference type="Proteomes" id="UP001164392">
    <property type="component" value="Chromosome"/>
</dbReference>
<evidence type="ECO:0000313" key="2">
    <source>
        <dbReference type="EMBL" id="UYK90918.1"/>
    </source>
</evidence>
<accession>A0AA46SYI2</accession>
<gene>
    <name evidence="2" type="ORF">NG824_11595</name>
</gene>
<feature type="transmembrane region" description="Helical" evidence="1">
    <location>
        <begin position="143"/>
        <end position="162"/>
    </location>
</feature>
<reference evidence="2" key="1">
    <citation type="submission" date="2022-06" db="EMBL/GenBank/DDBJ databases">
        <title>Dynamics of rice microbiomes reveals core vertical transmitted seed endophytes.</title>
        <authorList>
            <person name="Liao K."/>
            <person name="Zhang X."/>
        </authorList>
    </citation>
    <scope>NUCLEOTIDE SEQUENCE</scope>
    <source>
        <strain evidence="2">JR3-14</strain>
    </source>
</reference>
<evidence type="ECO:0000313" key="3">
    <source>
        <dbReference type="Proteomes" id="UP001164392"/>
    </source>
</evidence>
<dbReference type="RefSeq" id="WP_267094184.1">
    <property type="nucleotide sequence ID" value="NZ_CP099534.1"/>
</dbReference>
<dbReference type="Pfam" id="PF10067">
    <property type="entry name" value="DUF2306"/>
    <property type="match status" value="1"/>
</dbReference>
<keyword evidence="1" id="KW-0472">Membrane</keyword>
<protein>
    <submittedName>
        <fullName evidence="2">DUF2306 domain-containing protein</fullName>
    </submittedName>
</protein>
<keyword evidence="1" id="KW-0812">Transmembrane</keyword>
<name>A0AA46SYI2_9XANT</name>
<sequence length="248" mass="26989">MADMPRLEVRPMAAFVTPGGSMMHSAYRSQASTTAKSRRSGYAWGVLAVLSGTVALLSYRYLFDRGPVPPGVAANRHVHPWLIVHATSAATALLCGPLQFVRRLRLRHPGWHRATGRVYVAGCMVGGLSAVFLAAGISTGPVAGAGFGALGIAWMATTAIALRKVLTGRLAEHRRWMMRSFALTLSAVTLRLYLPFSTFILGIEFVVAYRAIAWLCWLPNLLVAEWLMKAHPSALGRDDVSPDFKRSE</sequence>
<feature type="transmembrane region" description="Helical" evidence="1">
    <location>
        <begin position="182"/>
        <end position="201"/>
    </location>
</feature>
<evidence type="ECO:0000256" key="1">
    <source>
        <dbReference type="SAM" id="Phobius"/>
    </source>
</evidence>
<keyword evidence="1" id="KW-1133">Transmembrane helix</keyword>
<feature type="transmembrane region" description="Helical" evidence="1">
    <location>
        <begin position="81"/>
        <end position="98"/>
    </location>
</feature>
<proteinExistence type="predicted"/>
<feature type="transmembrane region" description="Helical" evidence="1">
    <location>
        <begin position="42"/>
        <end position="61"/>
    </location>
</feature>
<dbReference type="AlphaFoldDB" id="A0AA46SYI2"/>